<keyword evidence="2" id="KW-1185">Reference proteome</keyword>
<evidence type="ECO:0000313" key="2">
    <source>
        <dbReference type="Proteomes" id="UP001321760"/>
    </source>
</evidence>
<evidence type="ECO:0008006" key="3">
    <source>
        <dbReference type="Google" id="ProtNLM"/>
    </source>
</evidence>
<gene>
    <name evidence="1" type="ORF">QBC34DRAFT_464318</name>
</gene>
<comment type="caution">
    <text evidence="1">The sequence shown here is derived from an EMBL/GenBank/DDBJ whole genome shotgun (WGS) entry which is preliminary data.</text>
</comment>
<reference evidence="1" key="2">
    <citation type="submission" date="2023-05" db="EMBL/GenBank/DDBJ databases">
        <authorList>
            <consortium name="Lawrence Berkeley National Laboratory"/>
            <person name="Steindorff A."/>
            <person name="Hensen N."/>
            <person name="Bonometti L."/>
            <person name="Westerberg I."/>
            <person name="Brannstrom I.O."/>
            <person name="Guillou S."/>
            <person name="Cros-Aarteil S."/>
            <person name="Calhoun S."/>
            <person name="Haridas S."/>
            <person name="Kuo A."/>
            <person name="Mondo S."/>
            <person name="Pangilinan J."/>
            <person name="Riley R."/>
            <person name="Labutti K."/>
            <person name="Andreopoulos B."/>
            <person name="Lipzen A."/>
            <person name="Chen C."/>
            <person name="Yanf M."/>
            <person name="Daum C."/>
            <person name="Ng V."/>
            <person name="Clum A."/>
            <person name="Ohm R."/>
            <person name="Martin F."/>
            <person name="Silar P."/>
            <person name="Natvig D."/>
            <person name="Lalanne C."/>
            <person name="Gautier V."/>
            <person name="Ament-Velasquez S.L."/>
            <person name="Kruys A."/>
            <person name="Hutchinson M.I."/>
            <person name="Powell A.J."/>
            <person name="Barry K."/>
            <person name="Miller A.N."/>
            <person name="Grigoriev I.V."/>
            <person name="Debuchy R."/>
            <person name="Gladieux P."/>
            <person name="Thoren M.H."/>
            <person name="Johannesson H."/>
        </authorList>
    </citation>
    <scope>NUCLEOTIDE SEQUENCE</scope>
    <source>
        <strain evidence="1">PSN243</strain>
    </source>
</reference>
<name>A0AAV9GNV3_9PEZI</name>
<accession>A0AAV9GNV3</accession>
<dbReference type="Proteomes" id="UP001321760">
    <property type="component" value="Unassembled WGS sequence"/>
</dbReference>
<reference evidence="1" key="1">
    <citation type="journal article" date="2023" name="Mol. Phylogenet. Evol.">
        <title>Genome-scale phylogeny and comparative genomics of the fungal order Sordariales.</title>
        <authorList>
            <person name="Hensen N."/>
            <person name="Bonometti L."/>
            <person name="Westerberg I."/>
            <person name="Brannstrom I.O."/>
            <person name="Guillou S."/>
            <person name="Cros-Aarteil S."/>
            <person name="Calhoun S."/>
            <person name="Haridas S."/>
            <person name="Kuo A."/>
            <person name="Mondo S."/>
            <person name="Pangilinan J."/>
            <person name="Riley R."/>
            <person name="LaButti K."/>
            <person name="Andreopoulos B."/>
            <person name="Lipzen A."/>
            <person name="Chen C."/>
            <person name="Yan M."/>
            <person name="Daum C."/>
            <person name="Ng V."/>
            <person name="Clum A."/>
            <person name="Steindorff A."/>
            <person name="Ohm R.A."/>
            <person name="Martin F."/>
            <person name="Silar P."/>
            <person name="Natvig D.O."/>
            <person name="Lalanne C."/>
            <person name="Gautier V."/>
            <person name="Ament-Velasquez S.L."/>
            <person name="Kruys A."/>
            <person name="Hutchinson M.I."/>
            <person name="Powell A.J."/>
            <person name="Barry K."/>
            <person name="Miller A.N."/>
            <person name="Grigoriev I.V."/>
            <person name="Debuchy R."/>
            <person name="Gladieux P."/>
            <person name="Hiltunen Thoren M."/>
            <person name="Johannesson H."/>
        </authorList>
    </citation>
    <scope>NUCLEOTIDE SEQUENCE</scope>
    <source>
        <strain evidence="1">PSN243</strain>
    </source>
</reference>
<sequence>MSTITSKGAWDARKMHDSDKIDGQDASLLFSIPLELQLDIYKNVFDVRDRHVWVIADNLTSHWQFKSTPCIAPPMTNRGKNKECDSDLQREAGSLWGPHWMCEDLMYFDNMNPDCDLVASESASFRHLSALLRLCKRVRQRLPSPYRFENAIWSRTTRLSITSRRPFSFFRAAERAVDPSFTLVDKNSGSDPAQIHNSMNTTDANTWVEIPSRILHELPDLRRFHIWLDYLVPMKWSVFNERAVLAPAKALKRARPELEVVCSLPDLSPKEAERHAQYLPVPPSDIEICRFVQVPLRH</sequence>
<proteinExistence type="predicted"/>
<protein>
    <recommendedName>
        <fullName evidence="3">F-box domain-containing protein</fullName>
    </recommendedName>
</protein>
<dbReference type="EMBL" id="MU865940">
    <property type="protein sequence ID" value="KAK4449023.1"/>
    <property type="molecule type" value="Genomic_DNA"/>
</dbReference>
<evidence type="ECO:0000313" key="1">
    <source>
        <dbReference type="EMBL" id="KAK4449023.1"/>
    </source>
</evidence>
<organism evidence="1 2">
    <name type="scientific">Podospora aff. communis PSN243</name>
    <dbReference type="NCBI Taxonomy" id="3040156"/>
    <lineage>
        <taxon>Eukaryota</taxon>
        <taxon>Fungi</taxon>
        <taxon>Dikarya</taxon>
        <taxon>Ascomycota</taxon>
        <taxon>Pezizomycotina</taxon>
        <taxon>Sordariomycetes</taxon>
        <taxon>Sordariomycetidae</taxon>
        <taxon>Sordariales</taxon>
        <taxon>Podosporaceae</taxon>
        <taxon>Podospora</taxon>
    </lineage>
</organism>
<dbReference type="AlphaFoldDB" id="A0AAV9GNV3"/>